<protein>
    <submittedName>
        <fullName evidence="1">SUF system Fe-S cluster assembly regulator</fullName>
    </submittedName>
</protein>
<dbReference type="Gene3D" id="1.10.10.10">
    <property type="entry name" value="Winged helix-like DNA-binding domain superfamily/Winged helix DNA-binding domain"/>
    <property type="match status" value="1"/>
</dbReference>
<dbReference type="EMBL" id="CP042382">
    <property type="protein sequence ID" value="QEA40484.1"/>
    <property type="molecule type" value="Genomic_DNA"/>
</dbReference>
<dbReference type="PROSITE" id="PS01332">
    <property type="entry name" value="HTH_RRF2_1"/>
    <property type="match status" value="1"/>
</dbReference>
<dbReference type="InterPro" id="IPR036388">
    <property type="entry name" value="WH-like_DNA-bd_sf"/>
</dbReference>
<dbReference type="PANTHER" id="PTHR33221:SF2">
    <property type="entry name" value="TRANSCRIPTIONAL REGULATOR"/>
    <property type="match status" value="1"/>
</dbReference>
<dbReference type="InterPro" id="IPR030489">
    <property type="entry name" value="TR_Rrf2-type_CS"/>
</dbReference>
<dbReference type="SUPFAM" id="SSF46785">
    <property type="entry name" value="Winged helix' DNA-binding domain"/>
    <property type="match status" value="1"/>
</dbReference>
<dbReference type="InterPro" id="IPR011991">
    <property type="entry name" value="ArsR-like_HTH"/>
</dbReference>
<evidence type="ECO:0000313" key="1">
    <source>
        <dbReference type="EMBL" id="QEA40484.1"/>
    </source>
</evidence>
<keyword evidence="2" id="KW-1185">Reference proteome</keyword>
<dbReference type="KEGG" id="paur:FGL86_16315"/>
<dbReference type="GO" id="GO:0005829">
    <property type="term" value="C:cytosol"/>
    <property type="evidence" value="ECO:0007669"/>
    <property type="project" value="TreeGrafter"/>
</dbReference>
<dbReference type="PROSITE" id="PS51197">
    <property type="entry name" value="HTH_RRF2_2"/>
    <property type="match status" value="1"/>
</dbReference>
<proteinExistence type="predicted"/>
<dbReference type="InterPro" id="IPR014290">
    <property type="entry name" value="SUF_FeS_clus_asmbl_reg"/>
</dbReference>
<dbReference type="OrthoDB" id="9808360at2"/>
<dbReference type="Pfam" id="PF02082">
    <property type="entry name" value="Rrf2"/>
    <property type="match status" value="1"/>
</dbReference>
<dbReference type="GO" id="GO:0003700">
    <property type="term" value="F:DNA-binding transcription factor activity"/>
    <property type="evidence" value="ECO:0007669"/>
    <property type="project" value="TreeGrafter"/>
</dbReference>
<name>A0A5B8SWK6_9GAMM</name>
<accession>A0A5B8SWK6</accession>
<reference evidence="1 2" key="1">
    <citation type="submission" date="2019-06" db="EMBL/GenBank/DDBJ databases">
        <title>Genome analyses of bacteria isolated from kimchi.</title>
        <authorList>
            <person name="Lee S."/>
            <person name="Ahn S."/>
            <person name="Roh S."/>
        </authorList>
    </citation>
    <scope>NUCLEOTIDE SEQUENCE [LARGE SCALE GENOMIC DNA]</scope>
    <source>
        <strain evidence="1 2">CBA4606</strain>
    </source>
</reference>
<dbReference type="RefSeq" id="WP_147185751.1">
    <property type="nucleotide sequence ID" value="NZ_CP042382.1"/>
</dbReference>
<dbReference type="CDD" id="cd00090">
    <property type="entry name" value="HTH_ARSR"/>
    <property type="match status" value="1"/>
</dbReference>
<dbReference type="InterPro" id="IPR036390">
    <property type="entry name" value="WH_DNA-bd_sf"/>
</dbReference>
<evidence type="ECO:0000313" key="2">
    <source>
        <dbReference type="Proteomes" id="UP000321272"/>
    </source>
</evidence>
<dbReference type="PANTHER" id="PTHR33221">
    <property type="entry name" value="WINGED HELIX-TURN-HELIX TRANSCRIPTIONAL REGULATOR, RRF2 FAMILY"/>
    <property type="match status" value="1"/>
</dbReference>
<dbReference type="NCBIfam" id="TIGR02944">
    <property type="entry name" value="suf_reg_Xantho"/>
    <property type="match status" value="1"/>
</dbReference>
<dbReference type="InterPro" id="IPR000944">
    <property type="entry name" value="Tscrpt_reg_Rrf2"/>
</dbReference>
<dbReference type="NCBIfam" id="TIGR00738">
    <property type="entry name" value="rrf2_super"/>
    <property type="match status" value="1"/>
</dbReference>
<dbReference type="Proteomes" id="UP000321272">
    <property type="component" value="Chromosome"/>
</dbReference>
<dbReference type="AlphaFoldDB" id="A0A5B8SWK6"/>
<sequence length="155" mass="16555">MLKLSRLTDYAAIIMAQIARHPEASCAAADLAKAVRLPHPTVSKTLKMLVRAGLLSSSRGAQGGYRLAQDPAQITVIDIITAMEGPVAITECSHEEGACELIDRCDLADNWQRVTLGVRTLLDSVTLAHLAAPTPIKLPVRLPIQSVTLATEASH</sequence>
<gene>
    <name evidence="1" type="ORF">FGL86_16315</name>
</gene>
<organism evidence="1 2">
    <name type="scientific">Pistricoccus aurantiacus</name>
    <dbReference type="NCBI Taxonomy" id="1883414"/>
    <lineage>
        <taxon>Bacteria</taxon>
        <taxon>Pseudomonadati</taxon>
        <taxon>Pseudomonadota</taxon>
        <taxon>Gammaproteobacteria</taxon>
        <taxon>Oceanospirillales</taxon>
        <taxon>Halomonadaceae</taxon>
        <taxon>Pistricoccus</taxon>
    </lineage>
</organism>